<sequence length="1732" mass="195659">MQPSDDDDPATTGTATTTTRSRLRTNDLANSPAMQRLRKAADPKIGREALHREAEQLRAWEEEQREEAQDNLLLAHGDNVSAHDDLSNNNNSPNAGPRNNKVILPDLSAVFKKAQEAAGLSLSEIPSALFDAEDIELAVWTALVDDPFLRKLARSNESRVQNGVPIGSQLKSAALDPAVGAVTLLSNMYGNRASSTTDADAETANLDGEENDHATHENHGEALPSDAPPAPSASAPPRAIPDRVPFDGIRSLIIPNANKVTDAGLLALARTCQNLRRLNLAQCTQITDVAVRALAKQNEYLEEVDLSQCPHVQGAGLVTIGECCRRLRVLRLRECPASEEWLLKRIATGLPELREIDLSRSLKVTDDTIRTLANRCRKLEKAVLAYCRELSDVAVLALSECCPGLEHLDLRRNALRHKITDVCLLSLAERCPGLSTLLLAGNDFVTDVGVSWLASGCHALEKLTLNGLFKVSDAGIRALGDGCPELVWLDISGLKQVSDVGIRYLADGCKRLKHLECANVYMLTDGVQRDFGIEGLQALVGACADLEYLGLAQCFQVGPRILRLLSEGIDPLTELKSSKLGHALKGLCLRNMPRVSASALEPVLTGRASGTLVKLDLAGCEGMRDRVLRIIGRHCAALESLSLAGCAEISSRGITAMCRVSPRGRPLRDLNLSGCRHVGDLALLALSDAGYDPGLQRLNFRGCEGVSETGLAWLAEKVPTVLELNVFGCNAVSYRGLQALAGHWKYTHVHKGVQFVGVAPDDKCRDMRFIDDYGAVWKAAVLIQSTHRARMARREAARRREIRLMHWTARRLQAHWRGRVARKYAILRRLQRRKEIEAATKLQSLFRARQAQKVAAVRRAEALERRRQAAAIYIQTRWRGKLAKDLLYAARRARQVYIEKCARAATRVQTLWRGRLGRKRFEMLRAVRLAKLAAEEAAATKLQSIMRGRRERRRAAQRKELEALEAERKVQASIKMQQAARVRLARRKLARKREAVEERERAAIKLQCMWRAKKGSLAVHMLRSAKRAAASERAALKVQAIWRGRQGKLAVQMIRQVRAAREAEQQAAAQRMQCMLRKRLARRKVAAVREEKLDRERRQRDLDTWAAILVQKQYRGRIGRKRAIIFREERKRRWKQMHDVEQDRPFYYNQDTGEVRWRMPQDMLDLLPRPACTNCESVDAYVECGTCAEFFCEACWGQVHHGGYRKDHPYRALYDAYGKRIDYGDGEWPSIWPSEIEQDDRLGWHRKLRAEQMEQGLPVTAGIPDLDPEADIVREAEKRRRKESKDEDSRQADSEPESLSDSESEAPMKSEGTAVARWQKLWDYENEREIFLHRQKQKVRFERPADYESPRFEDSWKEYFDEENQVEYWYNLKTGESTYDNPALLVRGDEALPPDSEDGDGEACVDEEKHAEEWVKVFQEETGRAFYHNAATGISVFERPAAYESPREDPEDARYRHNHPTWSRYVDASSGTPYYFNHETHASQYDRPPGYDTPRDDAWMKFHDESVGRDYYYNETSGATQYMRPDGFETPRPLGFEEGADGWTKYVDADSGVMVYENTITGVLQYERPTDFDKVAEGETDGPLRESGPWQEYHDPASGHNYYYNLATGESTYDIPLEFRDDAHDAQKDLDDLDVGDDAANTDALEDDAPFDDVAHAASWVNNSDWSKYGVEKWLTRFLRERKDCNEISTPVLRPEVQAVVTEVCEELGLDYVTRGFGRMRSLVISKVEDSS</sequence>
<reference evidence="5 6" key="1">
    <citation type="submission" date="2017-12" db="EMBL/GenBank/DDBJ databases">
        <title>Sequencing, de novo assembly and annotation of complete genome of a new Thraustochytrid species, strain FCC1311.</title>
        <authorList>
            <person name="Sedici K."/>
            <person name="Godart F."/>
            <person name="Aiese Cigliano R."/>
            <person name="Sanseverino W."/>
            <person name="Barakat M."/>
            <person name="Ortet P."/>
            <person name="Marechal E."/>
            <person name="Cagnac O."/>
            <person name="Amato A."/>
        </authorList>
    </citation>
    <scope>NUCLEOTIDE SEQUENCE [LARGE SCALE GENOMIC DNA]</scope>
</reference>
<dbReference type="InterPro" id="IPR036020">
    <property type="entry name" value="WW_dom_sf"/>
</dbReference>
<feature type="compositionally biased region" description="Basic and acidic residues" evidence="3">
    <location>
        <begin position="39"/>
        <end position="50"/>
    </location>
</feature>
<feature type="domain" description="WW" evidence="4">
    <location>
        <begin position="1493"/>
        <end position="1527"/>
    </location>
</feature>
<dbReference type="PROSITE" id="PS01159">
    <property type="entry name" value="WW_DOMAIN_1"/>
    <property type="match status" value="4"/>
</dbReference>
<feature type="domain" description="WW" evidence="4">
    <location>
        <begin position="1134"/>
        <end position="1162"/>
    </location>
</feature>
<dbReference type="InterPro" id="IPR000048">
    <property type="entry name" value="IQ_motif_EF-hand-BS"/>
</dbReference>
<dbReference type="SMART" id="SM00015">
    <property type="entry name" value="IQ"/>
    <property type="match status" value="9"/>
</dbReference>
<feature type="domain" description="WW" evidence="4">
    <location>
        <begin position="1462"/>
        <end position="1490"/>
    </location>
</feature>
<dbReference type="SMART" id="SM00367">
    <property type="entry name" value="LRR_CC"/>
    <property type="match status" value="17"/>
</dbReference>
<feature type="compositionally biased region" description="Low complexity" evidence="3">
    <location>
        <begin position="10"/>
        <end position="19"/>
    </location>
</feature>
<dbReference type="EMBL" id="BEYU01000032">
    <property type="protein sequence ID" value="GBG27509.1"/>
    <property type="molecule type" value="Genomic_DNA"/>
</dbReference>
<feature type="coiled-coil region" evidence="2">
    <location>
        <begin position="947"/>
        <end position="1002"/>
    </location>
</feature>
<dbReference type="GO" id="GO:0005737">
    <property type="term" value="C:cytoplasm"/>
    <property type="evidence" value="ECO:0007669"/>
    <property type="project" value="TreeGrafter"/>
</dbReference>
<dbReference type="PANTHER" id="PTHR13382">
    <property type="entry name" value="MITOCHONDRIAL ATP SYNTHASE COUPLING FACTOR B"/>
    <property type="match status" value="1"/>
</dbReference>
<dbReference type="PROSITE" id="PS50020">
    <property type="entry name" value="WW_DOMAIN_2"/>
    <property type="match status" value="4"/>
</dbReference>
<evidence type="ECO:0000259" key="4">
    <source>
        <dbReference type="PROSITE" id="PS50020"/>
    </source>
</evidence>
<evidence type="ECO:0000256" key="3">
    <source>
        <dbReference type="SAM" id="MobiDB-lite"/>
    </source>
</evidence>
<feature type="compositionally biased region" description="Basic and acidic residues" evidence="3">
    <location>
        <begin position="211"/>
        <end position="220"/>
    </location>
</feature>
<dbReference type="Gene3D" id="1.20.5.190">
    <property type="match status" value="1"/>
</dbReference>
<dbReference type="InterPro" id="IPR006553">
    <property type="entry name" value="Leu-rich_rpt_Cys-con_subtyp"/>
</dbReference>
<proteinExistence type="predicted"/>
<keyword evidence="2" id="KW-0175">Coiled coil</keyword>
<keyword evidence="6" id="KW-1185">Reference proteome</keyword>
<feature type="compositionally biased region" description="Acidic residues" evidence="3">
    <location>
        <begin position="1294"/>
        <end position="1304"/>
    </location>
</feature>
<dbReference type="SMART" id="SM00456">
    <property type="entry name" value="WW"/>
    <property type="match status" value="7"/>
</dbReference>
<dbReference type="Pfam" id="PF13516">
    <property type="entry name" value="LRR_6"/>
    <property type="match status" value="1"/>
</dbReference>
<evidence type="ECO:0000313" key="6">
    <source>
        <dbReference type="Proteomes" id="UP000241890"/>
    </source>
</evidence>
<feature type="region of interest" description="Disordered" evidence="3">
    <location>
        <begin position="80"/>
        <end position="100"/>
    </location>
</feature>
<dbReference type="Gene3D" id="3.80.10.10">
    <property type="entry name" value="Ribonuclease Inhibitor"/>
    <property type="match status" value="4"/>
</dbReference>
<evidence type="ECO:0000313" key="5">
    <source>
        <dbReference type="EMBL" id="GBG27509.1"/>
    </source>
</evidence>
<dbReference type="Proteomes" id="UP000241890">
    <property type="component" value="Unassembled WGS sequence"/>
</dbReference>
<feature type="compositionally biased region" description="Basic and acidic residues" evidence="3">
    <location>
        <begin position="1277"/>
        <end position="1293"/>
    </location>
</feature>
<dbReference type="InParanoid" id="A0A2R5GB07"/>
<gene>
    <name evidence="5" type="ORF">FCC1311_037322</name>
</gene>
<feature type="domain" description="WW" evidence="4">
    <location>
        <begin position="1350"/>
        <end position="1384"/>
    </location>
</feature>
<feature type="region of interest" description="Disordered" evidence="3">
    <location>
        <begin position="1"/>
        <end position="50"/>
    </location>
</feature>
<dbReference type="PROSITE" id="PS50096">
    <property type="entry name" value="IQ"/>
    <property type="match status" value="9"/>
</dbReference>
<dbReference type="Pfam" id="PF00612">
    <property type="entry name" value="IQ"/>
    <property type="match status" value="2"/>
</dbReference>
<evidence type="ECO:0000256" key="2">
    <source>
        <dbReference type="SAM" id="Coils"/>
    </source>
</evidence>
<name>A0A2R5GB07_9STRA</name>
<feature type="region of interest" description="Disordered" evidence="3">
    <location>
        <begin position="210"/>
        <end position="241"/>
    </location>
</feature>
<accession>A0A2R5GB07</accession>
<keyword evidence="1" id="KW-0833">Ubl conjugation pathway</keyword>
<feature type="region of interest" description="Disordered" evidence="3">
    <location>
        <begin position="1277"/>
        <end position="1312"/>
    </location>
</feature>
<dbReference type="Pfam" id="PF00397">
    <property type="entry name" value="WW"/>
    <property type="match status" value="2"/>
</dbReference>
<dbReference type="InterPro" id="IPR032675">
    <property type="entry name" value="LRR_dom_sf"/>
</dbReference>
<protein>
    <submittedName>
        <fullName evidence="5">F-box/LRR-repeat protein 20</fullName>
    </submittedName>
</protein>
<dbReference type="Pfam" id="PF25372">
    <property type="entry name" value="DUF7885"/>
    <property type="match status" value="1"/>
</dbReference>
<dbReference type="SUPFAM" id="SSF51045">
    <property type="entry name" value="WW domain"/>
    <property type="match status" value="1"/>
</dbReference>
<dbReference type="CDD" id="cd00201">
    <property type="entry name" value="WW"/>
    <property type="match status" value="3"/>
</dbReference>
<dbReference type="Gene3D" id="2.20.70.10">
    <property type="match status" value="5"/>
</dbReference>
<organism evidence="5 6">
    <name type="scientific">Hondaea fermentalgiana</name>
    <dbReference type="NCBI Taxonomy" id="2315210"/>
    <lineage>
        <taxon>Eukaryota</taxon>
        <taxon>Sar</taxon>
        <taxon>Stramenopiles</taxon>
        <taxon>Bigyra</taxon>
        <taxon>Labyrinthulomycetes</taxon>
        <taxon>Thraustochytrida</taxon>
        <taxon>Thraustochytriidae</taxon>
        <taxon>Hondaea</taxon>
    </lineage>
</organism>
<feature type="compositionally biased region" description="Low complexity" evidence="3">
    <location>
        <begin position="87"/>
        <end position="100"/>
    </location>
</feature>
<dbReference type="InterPro" id="IPR001611">
    <property type="entry name" value="Leu-rich_rpt"/>
</dbReference>
<dbReference type="OrthoDB" id="550575at2759"/>
<dbReference type="PANTHER" id="PTHR13382:SF7">
    <property type="entry name" value="LEUCINE-RICH REPEAT-CONTAINING PROTEIN"/>
    <property type="match status" value="1"/>
</dbReference>
<dbReference type="Pfam" id="PF22586">
    <property type="entry name" value="ANCHR-like_BBOX"/>
    <property type="match status" value="1"/>
</dbReference>
<dbReference type="InterPro" id="IPR001202">
    <property type="entry name" value="WW_dom"/>
</dbReference>
<comment type="caution">
    <text evidence="5">The sequence shown here is derived from an EMBL/GenBank/DDBJ whole genome shotgun (WGS) entry which is preliminary data.</text>
</comment>
<evidence type="ECO:0000256" key="1">
    <source>
        <dbReference type="ARBA" id="ARBA00022786"/>
    </source>
</evidence>
<dbReference type="InterPro" id="IPR050648">
    <property type="entry name" value="F-box_LRR-repeat"/>
</dbReference>
<dbReference type="InterPro" id="IPR057207">
    <property type="entry name" value="FBXL15_LRR"/>
</dbReference>
<dbReference type="SUPFAM" id="SSF52047">
    <property type="entry name" value="RNI-like"/>
    <property type="match status" value="2"/>
</dbReference>